<dbReference type="AlphaFoldDB" id="B8MGE6"/>
<dbReference type="Pfam" id="PF00326">
    <property type="entry name" value="Peptidase_S9"/>
    <property type="match status" value="1"/>
</dbReference>
<name>B8MGE6_TALSN</name>
<evidence type="ECO:0000256" key="7">
    <source>
        <dbReference type="SAM" id="MobiDB-lite"/>
    </source>
</evidence>
<evidence type="ECO:0000256" key="1">
    <source>
        <dbReference type="ARBA" id="ARBA00010040"/>
    </source>
</evidence>
<dbReference type="InParanoid" id="B8MGE6"/>
<feature type="region of interest" description="Disordered" evidence="7">
    <location>
        <begin position="1"/>
        <end position="20"/>
    </location>
</feature>
<dbReference type="EMBL" id="EQ962656">
    <property type="protein sequence ID" value="EED16266.1"/>
    <property type="molecule type" value="Genomic_DNA"/>
</dbReference>
<organism evidence="9 10">
    <name type="scientific">Talaromyces stipitatus (strain ATCC 10500 / CBS 375.48 / QM 6759 / NRRL 1006)</name>
    <name type="common">Penicillium stipitatum</name>
    <dbReference type="NCBI Taxonomy" id="441959"/>
    <lineage>
        <taxon>Eukaryota</taxon>
        <taxon>Fungi</taxon>
        <taxon>Dikarya</taxon>
        <taxon>Ascomycota</taxon>
        <taxon>Pezizomycotina</taxon>
        <taxon>Eurotiomycetes</taxon>
        <taxon>Eurotiomycetidae</taxon>
        <taxon>Eurotiales</taxon>
        <taxon>Trichocomaceae</taxon>
        <taxon>Talaromyces</taxon>
        <taxon>Talaromyces sect. Talaromyces</taxon>
    </lineage>
</organism>
<dbReference type="STRING" id="441959.B8MGE6"/>
<dbReference type="SUPFAM" id="SSF53474">
    <property type="entry name" value="alpha/beta-Hydrolases"/>
    <property type="match status" value="1"/>
</dbReference>
<evidence type="ECO:0000259" key="8">
    <source>
        <dbReference type="Pfam" id="PF00326"/>
    </source>
</evidence>
<dbReference type="eggNOG" id="KOG2100">
    <property type="taxonomic scope" value="Eukaryota"/>
</dbReference>
<feature type="domain" description="Peptidase S9 prolyl oligopeptidase catalytic" evidence="8">
    <location>
        <begin position="492"/>
        <end position="699"/>
    </location>
</feature>
<dbReference type="HOGENOM" id="CLU_008615_0_1_1"/>
<keyword evidence="4" id="KW-0378">Hydrolase</keyword>
<dbReference type="GO" id="GO:0004252">
    <property type="term" value="F:serine-type endopeptidase activity"/>
    <property type="evidence" value="ECO:0007669"/>
    <property type="project" value="TreeGrafter"/>
</dbReference>
<evidence type="ECO:0000256" key="4">
    <source>
        <dbReference type="ARBA" id="ARBA00022801"/>
    </source>
</evidence>
<evidence type="ECO:0000256" key="5">
    <source>
        <dbReference type="ARBA" id="ARBA00022825"/>
    </source>
</evidence>
<dbReference type="VEuPathDB" id="FungiDB:TSTA_013660"/>
<dbReference type="OrthoDB" id="416344at2759"/>
<dbReference type="MEROPS" id="S09.012"/>
<proteinExistence type="inferred from homology"/>
<dbReference type="OMA" id="LWYRTVI"/>
<dbReference type="InterPro" id="IPR001375">
    <property type="entry name" value="Peptidase_S9_cat"/>
</dbReference>
<evidence type="ECO:0000256" key="3">
    <source>
        <dbReference type="ARBA" id="ARBA00022729"/>
    </source>
</evidence>
<keyword evidence="5" id="KW-0720">Serine protease</keyword>
<comment type="similarity">
    <text evidence="1">Belongs to the peptidase S9C family.</text>
</comment>
<dbReference type="PhylomeDB" id="B8MGE6"/>
<dbReference type="Gene3D" id="3.40.50.1820">
    <property type="entry name" value="alpha/beta hydrolase"/>
    <property type="match status" value="1"/>
</dbReference>
<evidence type="ECO:0000313" key="10">
    <source>
        <dbReference type="Proteomes" id="UP000001745"/>
    </source>
</evidence>
<evidence type="ECO:0000313" key="9">
    <source>
        <dbReference type="EMBL" id="EED16266.1"/>
    </source>
</evidence>
<dbReference type="FunFam" id="3.40.50.1820:FF:000028">
    <property type="entry name" value="S9 family peptidase"/>
    <property type="match status" value="1"/>
</dbReference>
<dbReference type="RefSeq" id="XP_002483500.1">
    <property type="nucleotide sequence ID" value="XM_002483455.1"/>
</dbReference>
<protein>
    <recommendedName>
        <fullName evidence="6">Dipeptidyl-peptidase V</fullName>
    </recommendedName>
</protein>
<dbReference type="GO" id="GO:0006508">
    <property type="term" value="P:proteolysis"/>
    <property type="evidence" value="ECO:0007669"/>
    <property type="project" value="UniProtKB-KW"/>
</dbReference>
<evidence type="ECO:0000256" key="6">
    <source>
        <dbReference type="ARBA" id="ARBA00032829"/>
    </source>
</evidence>
<evidence type="ECO:0000256" key="2">
    <source>
        <dbReference type="ARBA" id="ARBA00022670"/>
    </source>
</evidence>
<dbReference type="PANTHER" id="PTHR42776">
    <property type="entry name" value="SERINE PEPTIDASE S9 FAMILY MEMBER"/>
    <property type="match status" value="1"/>
</dbReference>
<dbReference type="GeneID" id="8099165"/>
<dbReference type="PANTHER" id="PTHR42776:SF13">
    <property type="entry name" value="DIPEPTIDYL-PEPTIDASE 5"/>
    <property type="match status" value="1"/>
</dbReference>
<dbReference type="InterPro" id="IPR029058">
    <property type="entry name" value="AB_hydrolase_fold"/>
</dbReference>
<keyword evidence="10" id="KW-1185">Reference proteome</keyword>
<keyword evidence="2" id="KW-0645">Protease</keyword>
<keyword evidence="3" id="KW-0732">Signal</keyword>
<accession>B8MGE6</accession>
<gene>
    <name evidence="9" type="ORF">TSTA_013660</name>
</gene>
<sequence length="716" mass="81004">MTVTHDTLPPKALLEAPNKSHPIPDAAGRLAVYVQSAYSFQSHSMQKQIRVIDLKTLHRSWPITENITANYPQWLGSSGKLVWLESSQNGHTNLAIRDARLVDDEYVAGTVPGHISNLRVTRMPFIGDTDDDLGFAVVGKVNTDGSLFNPMDQISNSGNCIGHLHTGFPHTNSVTSPQKTVIWFGTLTRPSETPSGRYTMGKLTNLMNHFKLTTVYLRITPGQEEHCRNFDINSWTITFVGNDLDDFQQNSCSCYVCPMLRWDGYPLDSLYSAFRHRGLGGNISSPILKHNDTTVIFLSQKSKGYNSDKNRIIFIYNNQTGESEELFGSDDGEGQWNLSPSAIAYGMDRSLLIQVEERGRQVLYKLGLDGWWPDKPTPASLELLNGFLLYGSIVDVISISSESSKSKLLVSCDALSHSRKYVIFDPQSPGQTLFAPHISLSRGQIDEIWPPGANGRQVHTWIVKPSFFESGQRYPVVLFIHDGPQDVWLDQWTTNWNLITLAEQGYVVIAPNPTGSRSYGQDFTDAIRGSWGGLPYEDLQKVFEYLKNNLNYVDTERAAAIGLGYGGYMVNWIQGHAFGRLFKALITDNGIFSMTTQLASDLQALRHDFNGLPWEHPSEWEKWDPAQYAGHWQTPHLIIHDKFNLQQSYAQGLASFHTLKLRGVETKFLIFPVENRHQHPENLLLWYRTVIDWMNKHVKPKNKEYRLYEEKISGMS</sequence>
<reference evidence="10" key="1">
    <citation type="journal article" date="2015" name="Genome Announc.">
        <title>Genome sequence of the AIDS-associated pathogen Penicillium marneffei (ATCC18224) and its near taxonomic relative Talaromyces stipitatus (ATCC10500).</title>
        <authorList>
            <person name="Nierman W.C."/>
            <person name="Fedorova-Abrams N.D."/>
            <person name="Andrianopoulos A."/>
        </authorList>
    </citation>
    <scope>NUCLEOTIDE SEQUENCE [LARGE SCALE GENOMIC DNA]</scope>
    <source>
        <strain evidence="10">ATCC 10500 / CBS 375.48 / QM 6759 / NRRL 1006</strain>
    </source>
</reference>
<dbReference type="Proteomes" id="UP000001745">
    <property type="component" value="Unassembled WGS sequence"/>
</dbReference>